<evidence type="ECO:0000256" key="1">
    <source>
        <dbReference type="SAM" id="MobiDB-lite"/>
    </source>
</evidence>
<feature type="compositionally biased region" description="Basic residues" evidence="1">
    <location>
        <begin position="157"/>
        <end position="183"/>
    </location>
</feature>
<dbReference type="VEuPathDB" id="VectorBase:ASIC013951"/>
<evidence type="ECO:0000313" key="4">
    <source>
        <dbReference type="Proteomes" id="UP000030765"/>
    </source>
</evidence>
<dbReference type="VEuPathDB" id="VectorBase:ASIS020295"/>
<dbReference type="Proteomes" id="UP000030765">
    <property type="component" value="Unassembled WGS sequence"/>
</dbReference>
<keyword evidence="4" id="KW-1185">Reference proteome</keyword>
<reference evidence="3" key="2">
    <citation type="submission" date="2020-05" db="UniProtKB">
        <authorList>
            <consortium name="EnsemblMetazoa"/>
        </authorList>
    </citation>
    <scope>IDENTIFICATION</scope>
</reference>
<dbReference type="EMBL" id="KE525312">
    <property type="protein sequence ID" value="KFB45986.1"/>
    <property type="molecule type" value="Genomic_DNA"/>
</dbReference>
<dbReference type="AlphaFoldDB" id="A0A084W6Z2"/>
<name>A0A084W6Z2_ANOSI</name>
<feature type="compositionally biased region" description="Low complexity" evidence="1">
    <location>
        <begin position="194"/>
        <end position="208"/>
    </location>
</feature>
<feature type="region of interest" description="Disordered" evidence="1">
    <location>
        <begin position="150"/>
        <end position="208"/>
    </location>
</feature>
<accession>A0A084W6Z2</accession>
<reference evidence="2 4" key="1">
    <citation type="journal article" date="2014" name="BMC Genomics">
        <title>Genome sequence of Anopheles sinensis provides insight into genetics basis of mosquito competence for malaria parasites.</title>
        <authorList>
            <person name="Zhou D."/>
            <person name="Zhang D."/>
            <person name="Ding G."/>
            <person name="Shi L."/>
            <person name="Hou Q."/>
            <person name="Ye Y."/>
            <person name="Xu Y."/>
            <person name="Zhou H."/>
            <person name="Xiong C."/>
            <person name="Li S."/>
            <person name="Yu J."/>
            <person name="Hong S."/>
            <person name="Yu X."/>
            <person name="Zou P."/>
            <person name="Chen C."/>
            <person name="Chang X."/>
            <person name="Wang W."/>
            <person name="Lv Y."/>
            <person name="Sun Y."/>
            <person name="Ma L."/>
            <person name="Shen B."/>
            <person name="Zhu C."/>
        </authorList>
    </citation>
    <scope>NUCLEOTIDE SEQUENCE [LARGE SCALE GENOMIC DNA]</scope>
</reference>
<sequence length="250" mass="27711">MIVKRKRLTASRSECTKKFENTLCQKVTKEPRIDCGPTHLPKVHLRLGSILNSPKNLRDKSATFAKNTNAVRAARLAHARVCECVCVWDLSGHLVQAPETEAHEDQRPPRNLVCVVTKGRIVKARTVEVTSGAGERLEGSSGFVLARNRQQATRGGLAHHQHHHQHPPHPQQHQRQRPRQRQRLLHDPSQPPNLASSTAASAALSSSPSLATERLITFGKIRRFRETSAASPSSRTSPSARKLSLILLPI</sequence>
<gene>
    <name evidence="2" type="ORF">ZHAS_00013951</name>
</gene>
<proteinExistence type="predicted"/>
<dbReference type="EnsemblMetazoa" id="ASIC013951-RA">
    <property type="protein sequence ID" value="ASIC013951-PA"/>
    <property type="gene ID" value="ASIC013951"/>
</dbReference>
<protein>
    <submittedName>
        <fullName evidence="2 3">Rhinoceros, isoform B</fullName>
    </submittedName>
</protein>
<organism evidence="2">
    <name type="scientific">Anopheles sinensis</name>
    <name type="common">Mosquito</name>
    <dbReference type="NCBI Taxonomy" id="74873"/>
    <lineage>
        <taxon>Eukaryota</taxon>
        <taxon>Metazoa</taxon>
        <taxon>Ecdysozoa</taxon>
        <taxon>Arthropoda</taxon>
        <taxon>Hexapoda</taxon>
        <taxon>Insecta</taxon>
        <taxon>Pterygota</taxon>
        <taxon>Neoptera</taxon>
        <taxon>Endopterygota</taxon>
        <taxon>Diptera</taxon>
        <taxon>Nematocera</taxon>
        <taxon>Culicoidea</taxon>
        <taxon>Culicidae</taxon>
        <taxon>Anophelinae</taxon>
        <taxon>Anopheles</taxon>
    </lineage>
</organism>
<dbReference type="EMBL" id="ATLV01021070">
    <property type="status" value="NOT_ANNOTATED_CDS"/>
    <property type="molecule type" value="Genomic_DNA"/>
</dbReference>
<evidence type="ECO:0000313" key="2">
    <source>
        <dbReference type="EMBL" id="KFB45986.1"/>
    </source>
</evidence>
<evidence type="ECO:0000313" key="3">
    <source>
        <dbReference type="EnsemblMetazoa" id="ASIC013951-PA"/>
    </source>
</evidence>